<evidence type="ECO:0000256" key="1">
    <source>
        <dbReference type="SAM" id="Phobius"/>
    </source>
</evidence>
<comment type="caution">
    <text evidence="2">The sequence shown here is derived from an EMBL/GenBank/DDBJ whole genome shotgun (WGS) entry which is preliminary data.</text>
</comment>
<evidence type="ECO:0000313" key="3">
    <source>
        <dbReference type="Proteomes" id="UP000006443"/>
    </source>
</evidence>
<keyword evidence="3" id="KW-1185">Reference proteome</keyword>
<feature type="non-terminal residue" evidence="2">
    <location>
        <position position="1"/>
    </location>
</feature>
<keyword evidence="1" id="KW-0472">Membrane</keyword>
<sequence length="149" mass="17076">SILVPDLPDSRRDFMVDVFRVNNEDATLLFGLDGKEYNWEPFFEPFVADNYFQGPEKKETVPPGLYKLVVTSPDNSGKYVLSVGEEESFSLTETAQTIRRLPAVKRFFEKRPWTAYFNLVGLFMLLSLLFVLAAIYGAYRLGKLLIGKY</sequence>
<reference evidence="2 3" key="1">
    <citation type="submission" date="2009-02" db="EMBL/GenBank/DDBJ databases">
        <title>Sequencing of the draft genome and assembly of Dethiobacter alkaliphilus AHT 1.</title>
        <authorList>
            <consortium name="US DOE Joint Genome Institute (JGI-PGF)"/>
            <person name="Lucas S."/>
            <person name="Copeland A."/>
            <person name="Lapidus A."/>
            <person name="Glavina del Rio T."/>
            <person name="Dalin E."/>
            <person name="Tice H."/>
            <person name="Bruce D."/>
            <person name="Goodwin L."/>
            <person name="Pitluck S."/>
            <person name="Larimer F."/>
            <person name="Land M.L."/>
            <person name="Hauser L."/>
            <person name="Muyzer G."/>
        </authorList>
    </citation>
    <scope>NUCLEOTIDE SEQUENCE [LARGE SCALE GENOMIC DNA]</scope>
    <source>
        <strain evidence="2 3">AHT 1</strain>
    </source>
</reference>
<accession>C0GL04</accession>
<evidence type="ECO:0000313" key="2">
    <source>
        <dbReference type="EMBL" id="EEG75991.1"/>
    </source>
</evidence>
<keyword evidence="1" id="KW-0812">Transmembrane</keyword>
<dbReference type="Proteomes" id="UP000006443">
    <property type="component" value="Unassembled WGS sequence"/>
</dbReference>
<dbReference type="EMBL" id="ACJM01000033">
    <property type="protein sequence ID" value="EEG75991.1"/>
    <property type="molecule type" value="Genomic_DNA"/>
</dbReference>
<keyword evidence="1" id="KW-1133">Transmembrane helix</keyword>
<feature type="transmembrane region" description="Helical" evidence="1">
    <location>
        <begin position="115"/>
        <end position="139"/>
    </location>
</feature>
<dbReference type="AlphaFoldDB" id="C0GL04"/>
<organism evidence="2 3">
    <name type="scientific">Dethiobacter alkaliphilus AHT 1</name>
    <dbReference type="NCBI Taxonomy" id="555088"/>
    <lineage>
        <taxon>Bacteria</taxon>
        <taxon>Bacillati</taxon>
        <taxon>Bacillota</taxon>
        <taxon>Dethiobacteria</taxon>
        <taxon>Dethiobacterales</taxon>
        <taxon>Dethiobacteraceae</taxon>
        <taxon>Dethiobacter</taxon>
    </lineage>
</organism>
<gene>
    <name evidence="2" type="ORF">DealDRAFT_3164</name>
</gene>
<protein>
    <submittedName>
        <fullName evidence="2">Uncharacterized protein</fullName>
    </submittedName>
</protein>
<proteinExistence type="predicted"/>
<name>C0GL04_DETAL</name>